<organism evidence="1 2">
    <name type="scientific">Daphnia galeata</name>
    <dbReference type="NCBI Taxonomy" id="27404"/>
    <lineage>
        <taxon>Eukaryota</taxon>
        <taxon>Metazoa</taxon>
        <taxon>Ecdysozoa</taxon>
        <taxon>Arthropoda</taxon>
        <taxon>Crustacea</taxon>
        <taxon>Branchiopoda</taxon>
        <taxon>Diplostraca</taxon>
        <taxon>Cladocera</taxon>
        <taxon>Anomopoda</taxon>
        <taxon>Daphniidae</taxon>
        <taxon>Daphnia</taxon>
    </lineage>
</organism>
<proteinExistence type="predicted"/>
<dbReference type="Proteomes" id="UP000789390">
    <property type="component" value="Unassembled WGS sequence"/>
</dbReference>
<keyword evidence="2" id="KW-1185">Reference proteome</keyword>
<accession>A0A8J2RFI0</accession>
<protein>
    <submittedName>
        <fullName evidence="1">Uncharacterized protein</fullName>
    </submittedName>
</protein>
<evidence type="ECO:0000313" key="2">
    <source>
        <dbReference type="Proteomes" id="UP000789390"/>
    </source>
</evidence>
<dbReference type="EMBL" id="CAKKLH010000001">
    <property type="protein sequence ID" value="CAH0098064.1"/>
    <property type="molecule type" value="Genomic_DNA"/>
</dbReference>
<gene>
    <name evidence="1" type="ORF">DGAL_LOCUS111</name>
</gene>
<sequence length="337" mass="37744">MSLELKLQEFQHQQLPGGDLQGFVCFTWTSPFHKYVDYCNLIKIQVILEGYLVTNPANKLSSGKKFYTSEILCVRGIYGEKRLGEVFPKRSFAFPFMVRPNHPQNMMPSCRSAKMMNVAYRLKTRVILRDIGQQRAADAAYSSFSHQLPFVITPTGSPNQATLDFILRAKTTTNTGRTFDSNVITSSKQVIRSGSNETHQIRGSLSDSVASTQSSNTIEVLVRIDAIHNSTNNCKPVSKIIGKLIQECTVNEGVTLRKKAELFNIRLDVGDKRDRKCQELLSIPFNLPSGLLPTLIEKDQSAKVFYHIQVSAYVGKKEDCCITLPLILVSHGATTIY</sequence>
<comment type="caution">
    <text evidence="1">The sequence shown here is derived from an EMBL/GenBank/DDBJ whole genome shotgun (WGS) entry which is preliminary data.</text>
</comment>
<dbReference type="OrthoDB" id="6332849at2759"/>
<evidence type="ECO:0000313" key="1">
    <source>
        <dbReference type="EMBL" id="CAH0098064.1"/>
    </source>
</evidence>
<name>A0A8J2RFI0_9CRUS</name>
<reference evidence="1" key="1">
    <citation type="submission" date="2021-11" db="EMBL/GenBank/DDBJ databases">
        <authorList>
            <person name="Schell T."/>
        </authorList>
    </citation>
    <scope>NUCLEOTIDE SEQUENCE</scope>
    <source>
        <strain evidence="1">M5</strain>
    </source>
</reference>
<dbReference type="AlphaFoldDB" id="A0A8J2RFI0"/>